<evidence type="ECO:0000313" key="10">
    <source>
        <dbReference type="Proteomes" id="UP000282574"/>
    </source>
</evidence>
<gene>
    <name evidence="9" type="ORF">DSM107010_30360</name>
</gene>
<dbReference type="InterPro" id="IPR049625">
    <property type="entry name" value="Glyco_transf_61_cat"/>
</dbReference>
<evidence type="ECO:0000259" key="8">
    <source>
        <dbReference type="Pfam" id="PF04577"/>
    </source>
</evidence>
<protein>
    <recommendedName>
        <fullName evidence="8">Glycosyltransferase 61 catalytic domain-containing protein</fullName>
    </recommendedName>
</protein>
<feature type="domain" description="Glycosyltransferase 61 catalytic" evidence="8">
    <location>
        <begin position="175"/>
        <end position="338"/>
    </location>
</feature>
<dbReference type="GO" id="GO:0016020">
    <property type="term" value="C:membrane"/>
    <property type="evidence" value="ECO:0007669"/>
    <property type="project" value="UniProtKB-SubCell"/>
</dbReference>
<evidence type="ECO:0000256" key="5">
    <source>
        <dbReference type="ARBA" id="ARBA00022989"/>
    </source>
</evidence>
<dbReference type="GO" id="GO:0016757">
    <property type="term" value="F:glycosyltransferase activity"/>
    <property type="evidence" value="ECO:0007669"/>
    <property type="project" value="UniProtKB-KW"/>
</dbReference>
<keyword evidence="6" id="KW-0472">Membrane</keyword>
<accession>A0AB37UJW9</accession>
<evidence type="ECO:0000256" key="1">
    <source>
        <dbReference type="ARBA" id="ARBA00004167"/>
    </source>
</evidence>
<keyword evidence="3" id="KW-0808">Transferase</keyword>
<evidence type="ECO:0000256" key="2">
    <source>
        <dbReference type="ARBA" id="ARBA00022676"/>
    </source>
</evidence>
<evidence type="ECO:0000256" key="6">
    <source>
        <dbReference type="ARBA" id="ARBA00023136"/>
    </source>
</evidence>
<reference evidence="9 10" key="1">
    <citation type="journal article" date="2019" name="Genome Biol. Evol.">
        <title>Day and night: Metabolic profiles and evolutionary relationships of six axenic non-marine cyanobacteria.</title>
        <authorList>
            <person name="Will S.E."/>
            <person name="Henke P."/>
            <person name="Boedeker C."/>
            <person name="Huang S."/>
            <person name="Brinkmann H."/>
            <person name="Rohde M."/>
            <person name="Jarek M."/>
            <person name="Friedl T."/>
            <person name="Seufert S."/>
            <person name="Schumacher M."/>
            <person name="Overmann J."/>
            <person name="Neumann-Schaal M."/>
            <person name="Petersen J."/>
        </authorList>
    </citation>
    <scope>NUCLEOTIDE SEQUENCE [LARGE SCALE GENOMIC DNA]</scope>
    <source>
        <strain evidence="9 10">SAG 39.79</strain>
    </source>
</reference>
<evidence type="ECO:0000313" key="9">
    <source>
        <dbReference type="EMBL" id="RUT11709.1"/>
    </source>
</evidence>
<dbReference type="InterPro" id="IPR007657">
    <property type="entry name" value="Glycosyltransferase_61"/>
</dbReference>
<evidence type="ECO:0000256" key="4">
    <source>
        <dbReference type="ARBA" id="ARBA00022692"/>
    </source>
</evidence>
<dbReference type="PANTHER" id="PTHR20961">
    <property type="entry name" value="GLYCOSYLTRANSFERASE"/>
    <property type="match status" value="1"/>
</dbReference>
<dbReference type="AlphaFoldDB" id="A0AB37UJW9"/>
<evidence type="ECO:0000256" key="3">
    <source>
        <dbReference type="ARBA" id="ARBA00022679"/>
    </source>
</evidence>
<sequence>MVSSIVKSLKKKILVGRRRQTILLIKRPLRQWIFSQAIEKFGLNLVTRKELLAQRKKYHVQNFSSGESVIIDKPRQGSDEMPKLTESMGSFTLEEPLVFEVENAKLVGPAAVGFDRDGSIISEIISGNLKSLSRLPARTLVLKQLPDFTTPQIDVACSLVNPTSMGYFTWMGNLTRLEGIEYYQAQTGIKPELIINSHPTRWQRESLRLLGYEPQDCIQWNGSRIKVNRLVVPSYRRVQQLISPSGCHWLRQRLVSNLPVKGSEKGDFSSRIYIVRTKKTGRTITNEEEVLSILTQLGFVSYTLEELSFADQVRLFSQAEMVVAAHGAGLANIMFAENLKVIELFGSYGTAAYFVLSKMLGFDYSCLVSDPQGKNQVSERYTDMTVDIAKLKMLLAEMLSSDRQPLVKSIDEPEIDEQQLVDS</sequence>
<name>A0AB37UJW9_9CYAN</name>
<proteinExistence type="predicted"/>
<dbReference type="Pfam" id="PF04577">
    <property type="entry name" value="Glyco_transf_61"/>
    <property type="match status" value="1"/>
</dbReference>
<evidence type="ECO:0000256" key="7">
    <source>
        <dbReference type="ARBA" id="ARBA00023180"/>
    </source>
</evidence>
<keyword evidence="7" id="KW-0325">Glycoprotein</keyword>
<keyword evidence="10" id="KW-1185">Reference proteome</keyword>
<comment type="caution">
    <text evidence="9">The sequence shown here is derived from an EMBL/GenBank/DDBJ whole genome shotgun (WGS) entry which is preliminary data.</text>
</comment>
<keyword evidence="4" id="KW-0812">Transmembrane</keyword>
<keyword evidence="2" id="KW-0328">Glycosyltransferase</keyword>
<dbReference type="EMBL" id="RSCK01000022">
    <property type="protein sequence ID" value="RUT11709.1"/>
    <property type="molecule type" value="Genomic_DNA"/>
</dbReference>
<dbReference type="PANTHER" id="PTHR20961:SF38">
    <property type="entry name" value="PROTEIN O-LINKED-MANNOSE BETA-1,4-N-ACETYLGLUCOSAMINYLTRANSFERASE 2"/>
    <property type="match status" value="1"/>
</dbReference>
<dbReference type="Proteomes" id="UP000282574">
    <property type="component" value="Unassembled WGS sequence"/>
</dbReference>
<keyword evidence="5" id="KW-1133">Transmembrane helix</keyword>
<comment type="subcellular location">
    <subcellularLocation>
        <location evidence="1">Membrane</location>
        <topology evidence="1">Single-pass membrane protein</topology>
    </subcellularLocation>
</comment>
<organism evidence="9 10">
    <name type="scientific">Chroococcidiopsis cubana SAG 39.79</name>
    <dbReference type="NCBI Taxonomy" id="388085"/>
    <lineage>
        <taxon>Bacteria</taxon>
        <taxon>Bacillati</taxon>
        <taxon>Cyanobacteriota</taxon>
        <taxon>Cyanophyceae</taxon>
        <taxon>Chroococcidiopsidales</taxon>
        <taxon>Chroococcidiopsidaceae</taxon>
        <taxon>Chroococcidiopsis</taxon>
    </lineage>
</organism>